<dbReference type="NCBIfam" id="NF033819">
    <property type="entry name" value="IS66_TnpB"/>
    <property type="match status" value="1"/>
</dbReference>
<dbReference type="Pfam" id="PF05717">
    <property type="entry name" value="TnpB_IS66"/>
    <property type="match status" value="1"/>
</dbReference>
<comment type="caution">
    <text evidence="1">The sequence shown here is derived from an EMBL/GenBank/DDBJ whole genome shotgun (WGS) entry which is preliminary data.</text>
</comment>
<gene>
    <name evidence="1" type="ORF">AD929_01230</name>
</gene>
<accession>A0A149R0S5</accession>
<name>A0A149R0S5_9PROT</name>
<dbReference type="InterPro" id="IPR008878">
    <property type="entry name" value="Transposase_IS66_Orf2"/>
</dbReference>
<dbReference type="PATRIC" id="fig|442.7.peg.379"/>
<evidence type="ECO:0000313" key="1">
    <source>
        <dbReference type="EMBL" id="KXV02987.1"/>
    </source>
</evidence>
<dbReference type="GeneID" id="76195314"/>
<dbReference type="Proteomes" id="UP000075573">
    <property type="component" value="Unassembled WGS sequence"/>
</dbReference>
<organism evidence="1 2">
    <name type="scientific">Gluconobacter potus</name>
    <dbReference type="NCBI Taxonomy" id="2724927"/>
    <lineage>
        <taxon>Bacteria</taxon>
        <taxon>Pseudomonadati</taxon>
        <taxon>Pseudomonadota</taxon>
        <taxon>Alphaproteobacteria</taxon>
        <taxon>Acetobacterales</taxon>
        <taxon>Acetobacteraceae</taxon>
        <taxon>Gluconobacter</taxon>
    </lineage>
</organism>
<dbReference type="RefSeq" id="WP_062493657.1">
    <property type="nucleotide sequence ID" value="NZ_LHZB01000074.1"/>
</dbReference>
<dbReference type="AlphaFoldDB" id="A0A149R0S5"/>
<protein>
    <submittedName>
        <fullName evidence="1">Transposase</fullName>
    </submittedName>
</protein>
<dbReference type="PANTHER" id="PTHR36455">
    <property type="match status" value="1"/>
</dbReference>
<dbReference type="EMBL" id="LHZB01000074">
    <property type="protein sequence ID" value="KXV02987.1"/>
    <property type="molecule type" value="Genomic_DNA"/>
</dbReference>
<reference evidence="1 2" key="1">
    <citation type="submission" date="2015-06" db="EMBL/GenBank/DDBJ databases">
        <title>Improved classification and identification of acetic acid bacteria using matrix-assisted laser desorption/ionization time-of-flight mass spectrometry; Gluconobacter nephelii and Gluconobacter uchimurae are later heterotypic synonyms of Gluconobacter japonicus and Gluconobacter oxydans, respectively.</title>
        <authorList>
            <person name="Li L."/>
            <person name="Cleenwerck I."/>
            <person name="De Vuyst L."/>
            <person name="Vandamme P."/>
        </authorList>
    </citation>
    <scope>NUCLEOTIDE SEQUENCE [LARGE SCALE GENOMIC DNA]</scope>
    <source>
        <strain evidence="1 2">LMG 1764</strain>
    </source>
</reference>
<sequence length="120" mass="13237">MISLPPHIRVHVALGYTDLRKGIDGLSVLVQETLRADPFSGHVFVFRGRKAGLIKLLYHDGNGMCLYAKRLDQGIFTWPVTQASPGEPATVLLTPARLSMLLEGLDWRAQAPARRMLMAG</sequence>
<evidence type="ECO:0000313" key="2">
    <source>
        <dbReference type="Proteomes" id="UP000075573"/>
    </source>
</evidence>
<dbReference type="PANTHER" id="PTHR36455:SF1">
    <property type="entry name" value="BLR8292 PROTEIN"/>
    <property type="match status" value="1"/>
</dbReference>
<proteinExistence type="predicted"/>